<protein>
    <submittedName>
        <fullName evidence="1">AAA family ATPase</fullName>
    </submittedName>
</protein>
<proteinExistence type="predicted"/>
<name>A0A7X0VYK8_9BACL</name>
<keyword evidence="2" id="KW-1185">Reference proteome</keyword>
<organism evidence="1 2">
    <name type="scientific">Cohnella zeiphila</name>
    <dbReference type="NCBI Taxonomy" id="2761120"/>
    <lineage>
        <taxon>Bacteria</taxon>
        <taxon>Bacillati</taxon>
        <taxon>Bacillota</taxon>
        <taxon>Bacilli</taxon>
        <taxon>Bacillales</taxon>
        <taxon>Paenibacillaceae</taxon>
        <taxon>Cohnella</taxon>
    </lineage>
</organism>
<dbReference type="AlphaFoldDB" id="A0A7X0VYK8"/>
<comment type="caution">
    <text evidence="1">The sequence shown here is derived from an EMBL/GenBank/DDBJ whole genome shotgun (WGS) entry which is preliminary data.</text>
</comment>
<evidence type="ECO:0000313" key="1">
    <source>
        <dbReference type="EMBL" id="MBB6734587.1"/>
    </source>
</evidence>
<sequence>MIIWLNGAFGAGKTQTAYELHRRLPNSHVFDPENAGYYIRKNVPKEAARPDFQDYRMWREINYAFLKYLDQEYGGTLIVPMTVVSPAYFAEIVGRLRADGVVVQHFALCVTKETLLRRLRSRGERNSWAVRQIDRCIEGLADEAFRDHLQTDDLTIPAVAETIAARLGLDLQPDRRSGLARFKDRILTQIRHIRFFP</sequence>
<gene>
    <name evidence="1" type="ORF">H7C18_27035</name>
</gene>
<dbReference type="Gene3D" id="3.40.50.300">
    <property type="entry name" value="P-loop containing nucleotide triphosphate hydrolases"/>
    <property type="match status" value="1"/>
</dbReference>
<dbReference type="InterPro" id="IPR027417">
    <property type="entry name" value="P-loop_NTPase"/>
</dbReference>
<evidence type="ECO:0000313" key="2">
    <source>
        <dbReference type="Proteomes" id="UP000564644"/>
    </source>
</evidence>
<dbReference type="Pfam" id="PF13671">
    <property type="entry name" value="AAA_33"/>
    <property type="match status" value="1"/>
</dbReference>
<dbReference type="SUPFAM" id="SSF52540">
    <property type="entry name" value="P-loop containing nucleoside triphosphate hydrolases"/>
    <property type="match status" value="1"/>
</dbReference>
<dbReference type="RefSeq" id="WP_185132244.1">
    <property type="nucleotide sequence ID" value="NZ_JACJVO010000034.1"/>
</dbReference>
<dbReference type="Proteomes" id="UP000564644">
    <property type="component" value="Unassembled WGS sequence"/>
</dbReference>
<dbReference type="EMBL" id="JACJVO010000034">
    <property type="protein sequence ID" value="MBB6734587.1"/>
    <property type="molecule type" value="Genomic_DNA"/>
</dbReference>
<reference evidence="1 2" key="1">
    <citation type="submission" date="2020-08" db="EMBL/GenBank/DDBJ databases">
        <title>Cohnella phylogeny.</title>
        <authorList>
            <person name="Dunlap C."/>
        </authorList>
    </citation>
    <scope>NUCLEOTIDE SEQUENCE [LARGE SCALE GENOMIC DNA]</scope>
    <source>
        <strain evidence="1 2">CBP 2801</strain>
    </source>
</reference>
<accession>A0A7X0VYK8</accession>